<gene>
    <name evidence="1" type="ORF">FOB72_17895</name>
</gene>
<dbReference type="RefSeq" id="WP_150374092.1">
    <property type="nucleotide sequence ID" value="NZ_CP044066.1"/>
</dbReference>
<sequence>MSQHQMWFRSTLFDAEAGGPNYAKAPAGRQLAEWLRDRLESEGQAVEAVIPEDWGWCIVVQRKPSRLWIGCGRVEEDPADAERSTGRSPATEVIWSCFVAAERSILGKLLGGRSSGSADVLYRQMLAIVEKDPANMLVEEP</sequence>
<geneLocation type="plasmid" evidence="1">
    <name>unnamed1</name>
</geneLocation>
<evidence type="ECO:0000313" key="2">
    <source>
        <dbReference type="Proteomes" id="UP000322822"/>
    </source>
</evidence>
<name>A0A5P2H776_9BURK</name>
<keyword evidence="1" id="KW-0614">Plasmid</keyword>
<dbReference type="AlphaFoldDB" id="A0A5P2H776"/>
<proteinExistence type="predicted"/>
<dbReference type="OrthoDB" id="1453393at2"/>
<dbReference type="Proteomes" id="UP000322822">
    <property type="component" value="Plasmid unnamed1"/>
</dbReference>
<reference evidence="1 2" key="1">
    <citation type="submission" date="2019-09" db="EMBL/GenBank/DDBJ databases">
        <title>FDA dAtabase for Regulatory Grade micrObial Sequences (FDA-ARGOS): Supporting development and validation of Infectious Disease Dx tests.</title>
        <authorList>
            <person name="Sciortino C."/>
            <person name="Tallon L."/>
            <person name="Sadzewicz L."/>
            <person name="Vavikolanu K."/>
            <person name="Mehta A."/>
            <person name="Aluvathingal J."/>
            <person name="Nadendla S."/>
            <person name="Nandy P."/>
            <person name="Geyer C."/>
            <person name="Yan Y."/>
            <person name="Sichtig H."/>
        </authorList>
    </citation>
    <scope>NUCLEOTIDE SEQUENCE [LARGE SCALE GENOMIC DNA]</scope>
    <source>
        <strain evidence="1 2">FDAARGOS_664</strain>
        <plasmid evidence="1 2">unnamed1</plasmid>
    </source>
</reference>
<dbReference type="EMBL" id="CP044066">
    <property type="protein sequence ID" value="QET04027.1"/>
    <property type="molecule type" value="Genomic_DNA"/>
</dbReference>
<evidence type="ECO:0000313" key="1">
    <source>
        <dbReference type="EMBL" id="QET04027.1"/>
    </source>
</evidence>
<protein>
    <submittedName>
        <fullName evidence="1">Uncharacterized protein</fullName>
    </submittedName>
</protein>
<organism evidence="1 2">
    <name type="scientific">Cupriavidus pauculus</name>
    <dbReference type="NCBI Taxonomy" id="82633"/>
    <lineage>
        <taxon>Bacteria</taxon>
        <taxon>Pseudomonadati</taxon>
        <taxon>Pseudomonadota</taxon>
        <taxon>Betaproteobacteria</taxon>
        <taxon>Burkholderiales</taxon>
        <taxon>Burkholderiaceae</taxon>
        <taxon>Cupriavidus</taxon>
    </lineage>
</organism>
<accession>A0A5P2H776</accession>